<reference evidence="5 6" key="1">
    <citation type="submission" date="2017-11" db="EMBL/GenBank/DDBJ databases">
        <authorList>
            <person name="Blom J."/>
        </authorList>
    </citation>
    <scope>NUCLEOTIDE SEQUENCE [LARGE SCALE GENOMIC DNA]</scope>
    <source>
        <strain evidence="5 6">CFBP3846</strain>
    </source>
</reference>
<dbReference type="Gene3D" id="3.40.50.12780">
    <property type="entry name" value="N-terminal domain of ligase-like"/>
    <property type="match status" value="1"/>
</dbReference>
<dbReference type="PANTHER" id="PTHR45772">
    <property type="entry name" value="CONSERVED COMPONENT OF ABC TRANSPORTER FOR NATURAL AMINO ACIDS-RELATED"/>
    <property type="match status" value="1"/>
</dbReference>
<dbReference type="Pfam" id="PF00005">
    <property type="entry name" value="ABC_tran"/>
    <property type="match status" value="1"/>
</dbReference>
<dbReference type="InterPro" id="IPR003593">
    <property type="entry name" value="AAA+_ATPase"/>
</dbReference>
<dbReference type="PROSITE" id="PS50893">
    <property type="entry name" value="ABC_TRANSPORTER_2"/>
    <property type="match status" value="1"/>
</dbReference>
<dbReference type="SMART" id="SM00382">
    <property type="entry name" value="AAA"/>
    <property type="match status" value="1"/>
</dbReference>
<dbReference type="GO" id="GO:0005524">
    <property type="term" value="F:ATP binding"/>
    <property type="evidence" value="ECO:0007669"/>
    <property type="project" value="UniProtKB-KW"/>
</dbReference>
<feature type="domain" description="ABC transporter" evidence="4">
    <location>
        <begin position="119"/>
        <end position="367"/>
    </location>
</feature>
<dbReference type="Pfam" id="PF12399">
    <property type="entry name" value="BCA_ABC_TP_C"/>
    <property type="match status" value="1"/>
</dbReference>
<dbReference type="PANTHER" id="PTHR45772:SF1">
    <property type="entry name" value="ABC TRANSPORTER ATP-BINDING PROTEIN"/>
    <property type="match status" value="1"/>
</dbReference>
<dbReference type="Proteomes" id="UP000239665">
    <property type="component" value="Chromosome 1"/>
</dbReference>
<dbReference type="CDD" id="cd03219">
    <property type="entry name" value="ABC_Mj1267_LivG_branched"/>
    <property type="match status" value="1"/>
</dbReference>
<organism evidence="5 6">
    <name type="scientific">Pseudomonas syringae pv. avii</name>
    <dbReference type="NCBI Taxonomy" id="663959"/>
    <lineage>
        <taxon>Bacteria</taxon>
        <taxon>Pseudomonadati</taxon>
        <taxon>Pseudomonadota</taxon>
        <taxon>Gammaproteobacteria</taxon>
        <taxon>Pseudomonadales</taxon>
        <taxon>Pseudomonadaceae</taxon>
        <taxon>Pseudomonas</taxon>
        <taxon>Pseudomonas syringae</taxon>
    </lineage>
</organism>
<keyword evidence="6" id="KW-1185">Reference proteome</keyword>
<evidence type="ECO:0000313" key="5">
    <source>
        <dbReference type="EMBL" id="SOS27177.1"/>
    </source>
</evidence>
<evidence type="ECO:0000259" key="4">
    <source>
        <dbReference type="PROSITE" id="PS50893"/>
    </source>
</evidence>
<dbReference type="Pfam" id="PF00501">
    <property type="entry name" value="AMP-binding"/>
    <property type="match status" value="1"/>
</dbReference>
<evidence type="ECO:0000256" key="2">
    <source>
        <dbReference type="ARBA" id="ARBA00022741"/>
    </source>
</evidence>
<dbReference type="SUPFAM" id="SSF52540">
    <property type="entry name" value="P-loop containing nucleoside triphosphate hydrolases"/>
    <property type="match status" value="1"/>
</dbReference>
<accession>A0ABY1U7F0</accession>
<gene>
    <name evidence="5" type="ORF">CFBP3846_02761</name>
</gene>
<name>A0ABY1U7F0_PSESX</name>
<dbReference type="SUPFAM" id="SSF56801">
    <property type="entry name" value="Acetyl-CoA synthetase-like"/>
    <property type="match status" value="1"/>
</dbReference>
<dbReference type="InterPro" id="IPR000873">
    <property type="entry name" value="AMP-dep_synth/lig_dom"/>
</dbReference>
<keyword evidence="1" id="KW-0813">Transport</keyword>
<evidence type="ECO:0000313" key="6">
    <source>
        <dbReference type="Proteomes" id="UP000239665"/>
    </source>
</evidence>
<keyword evidence="2" id="KW-0547">Nucleotide-binding</keyword>
<dbReference type="InterPro" id="IPR051120">
    <property type="entry name" value="ABC_AA/LPS_Transport"/>
</dbReference>
<dbReference type="InterPro" id="IPR003439">
    <property type="entry name" value="ABC_transporter-like_ATP-bd"/>
</dbReference>
<sequence>MFDSLPQALLQQAQTRGDRTALRYKQFGIWQRRSWSELALEVSQLAAALKGRGFDSTHSLVMLSEARVEALLLALAAHWLGGTVSLLDPAADNRAWLAKLYPARGSADECAVMSTPALLTLDDISLSFKGVKAVTSISFSVASGEICALIGPNGAGKSSLLNVINGVYQAQSGSISYAGQTRRRMRPHQAAEGGIARTFQNIALFKGMSVLDNVLTGRNLKRRSSWLEQMLRVGRAVAEDDEQRWHAERVIEFLRIHPWRHTLVGKLSYGLQKRVELARALAAEPRLLLLDEPMAGMNAEEKREMSQFIRDINRELGTTVVLIEHDMSVVMGLSDHVVVLDYGRKIGDGTPEQVRANPQVIAAYLGSRRSSPIRKP</sequence>
<dbReference type="EMBL" id="LT963402">
    <property type="protein sequence ID" value="SOS27177.1"/>
    <property type="molecule type" value="Genomic_DNA"/>
</dbReference>
<protein>
    <submittedName>
        <fullName evidence="5">Branched-chain amino acid ABC transporter ATP-binding protein</fullName>
    </submittedName>
</protein>
<proteinExistence type="predicted"/>
<evidence type="ECO:0000256" key="3">
    <source>
        <dbReference type="ARBA" id="ARBA00022840"/>
    </source>
</evidence>
<evidence type="ECO:0000256" key="1">
    <source>
        <dbReference type="ARBA" id="ARBA00022448"/>
    </source>
</evidence>
<dbReference type="InterPro" id="IPR027417">
    <property type="entry name" value="P-loop_NTPase"/>
</dbReference>
<dbReference type="Gene3D" id="3.40.50.300">
    <property type="entry name" value="P-loop containing nucleotide triphosphate hydrolases"/>
    <property type="match status" value="1"/>
</dbReference>
<dbReference type="InterPro" id="IPR042099">
    <property type="entry name" value="ANL_N_sf"/>
</dbReference>
<keyword evidence="3 5" id="KW-0067">ATP-binding</keyword>
<dbReference type="InterPro" id="IPR032823">
    <property type="entry name" value="BCA_ABC_TP_C"/>
</dbReference>